<proteinExistence type="predicted"/>
<comment type="subcellular location">
    <subcellularLocation>
        <location evidence="1">Membrane</location>
    </subcellularLocation>
</comment>
<dbReference type="Gene3D" id="3.10.20.310">
    <property type="entry name" value="membrane protein fhac"/>
    <property type="match status" value="1"/>
</dbReference>
<organism evidence="11">
    <name type="scientific">uncultured marine microorganism HF4000_APKG2M17</name>
    <dbReference type="NCBI Taxonomy" id="455548"/>
    <lineage>
        <taxon>unclassified sequences</taxon>
        <taxon>environmental samples</taxon>
    </lineage>
</organism>
<evidence type="ECO:0000256" key="9">
    <source>
        <dbReference type="SAM" id="Phobius"/>
    </source>
</evidence>
<dbReference type="Pfam" id="PF08478">
    <property type="entry name" value="POTRA_1"/>
    <property type="match status" value="1"/>
</dbReference>
<accession>B3T6T6</accession>
<dbReference type="AlphaFoldDB" id="B3T6T6"/>
<reference evidence="11" key="1">
    <citation type="journal article" date="2008" name="ISME J.">
        <title>Genomic patterns of recombination, clonal divergence and environment in marine microbial populations.</title>
        <authorList>
            <person name="Konstantinidis K.T."/>
            <person name="Delong E.F."/>
        </authorList>
    </citation>
    <scope>NUCLEOTIDE SEQUENCE</scope>
</reference>
<protein>
    <submittedName>
        <fullName evidence="11">Putative cell division protein FtsQ</fullName>
    </submittedName>
</protein>
<evidence type="ECO:0000256" key="5">
    <source>
        <dbReference type="ARBA" id="ARBA00022692"/>
    </source>
</evidence>
<gene>
    <name evidence="11" type="ORF">ALOHA_HF4000APKG2M17ctg1g17</name>
</gene>
<evidence type="ECO:0000259" key="10">
    <source>
        <dbReference type="PROSITE" id="PS51779"/>
    </source>
</evidence>
<evidence type="ECO:0000256" key="3">
    <source>
        <dbReference type="ARBA" id="ARBA00022519"/>
    </source>
</evidence>
<evidence type="ECO:0000256" key="1">
    <source>
        <dbReference type="ARBA" id="ARBA00004370"/>
    </source>
</evidence>
<evidence type="ECO:0000256" key="6">
    <source>
        <dbReference type="ARBA" id="ARBA00022989"/>
    </source>
</evidence>
<feature type="transmembrane region" description="Helical" evidence="9">
    <location>
        <begin position="12"/>
        <end position="32"/>
    </location>
</feature>
<dbReference type="PANTHER" id="PTHR35851:SF1">
    <property type="entry name" value="CELL DIVISION PROTEIN FTSQ"/>
    <property type="match status" value="1"/>
</dbReference>
<dbReference type="InterPro" id="IPR026579">
    <property type="entry name" value="FtsQ"/>
</dbReference>
<evidence type="ECO:0000256" key="2">
    <source>
        <dbReference type="ARBA" id="ARBA00022475"/>
    </source>
</evidence>
<dbReference type="PANTHER" id="PTHR35851">
    <property type="entry name" value="CELL DIVISION PROTEIN FTSQ"/>
    <property type="match status" value="1"/>
</dbReference>
<evidence type="ECO:0000313" key="11">
    <source>
        <dbReference type="EMBL" id="ABZ08295.1"/>
    </source>
</evidence>
<feature type="domain" description="POTRA" evidence="10">
    <location>
        <begin position="35"/>
        <end position="103"/>
    </location>
</feature>
<keyword evidence="6 9" id="KW-1133">Transmembrane helix</keyword>
<dbReference type="GO" id="GO:0051301">
    <property type="term" value="P:cell division"/>
    <property type="evidence" value="ECO:0007669"/>
    <property type="project" value="UniProtKB-KW"/>
</dbReference>
<keyword evidence="5 9" id="KW-0812">Transmembrane</keyword>
<keyword evidence="4 11" id="KW-0132">Cell division</keyword>
<name>B3T6T6_9ZZZZ</name>
<keyword evidence="7 9" id="KW-0472">Membrane</keyword>
<keyword evidence="3" id="KW-0997">Cell inner membrane</keyword>
<dbReference type="InterPro" id="IPR034746">
    <property type="entry name" value="POTRA"/>
</dbReference>
<dbReference type="PROSITE" id="PS51779">
    <property type="entry name" value="POTRA"/>
    <property type="match status" value="1"/>
</dbReference>
<sequence length="249" mass="28206">MSSTQFTFWYKAAAAVVVSVILAAGYSGFRWLEQVTLQEVVISGAENVTKAEVLRIIQVEEGDVMYDISQILLEDRLVRHPWVQSASVSRLPSGQLKVELVERIPVAILMGADGRGKYFADRFGHRMPKTPRASYDIPLISGNMERYHPMRRIEKKATLALLAALPDLPRETDALISEFVWIKSGWELRLAGSGSHASIPVWLGEDDFASKFKNLQAFWGNEVLPHQNKRFELIDLRFDSQVVVKEHLR</sequence>
<keyword evidence="8" id="KW-0131">Cell cycle</keyword>
<evidence type="ECO:0000256" key="4">
    <source>
        <dbReference type="ARBA" id="ARBA00022618"/>
    </source>
</evidence>
<keyword evidence="2" id="KW-1003">Cell membrane</keyword>
<dbReference type="InterPro" id="IPR013685">
    <property type="entry name" value="POTRA_FtsQ_type"/>
</dbReference>
<evidence type="ECO:0000256" key="8">
    <source>
        <dbReference type="ARBA" id="ARBA00023306"/>
    </source>
</evidence>
<evidence type="ECO:0000256" key="7">
    <source>
        <dbReference type="ARBA" id="ARBA00023136"/>
    </source>
</evidence>
<dbReference type="EMBL" id="EU016626">
    <property type="protein sequence ID" value="ABZ08295.1"/>
    <property type="molecule type" value="Genomic_DNA"/>
</dbReference>
<dbReference type="InterPro" id="IPR005548">
    <property type="entry name" value="Cell_div_FtsQ/DivIB_C"/>
</dbReference>
<dbReference type="Pfam" id="PF03799">
    <property type="entry name" value="FtsQ_DivIB_C"/>
    <property type="match status" value="1"/>
</dbReference>
<dbReference type="GO" id="GO:0016020">
    <property type="term" value="C:membrane"/>
    <property type="evidence" value="ECO:0007669"/>
    <property type="project" value="UniProtKB-SubCell"/>
</dbReference>